<dbReference type="EMBL" id="CP002344">
    <property type="protein sequence ID" value="ADU51502.1"/>
    <property type="molecule type" value="Genomic_DNA"/>
</dbReference>
<dbReference type="AlphaFoldDB" id="E6SML0"/>
<dbReference type="PANTHER" id="PTHR44591:SF3">
    <property type="entry name" value="RESPONSE REGULATORY DOMAIN-CONTAINING PROTEIN"/>
    <property type="match status" value="1"/>
</dbReference>
<evidence type="ECO:0000256" key="5">
    <source>
        <dbReference type="SAM" id="MobiDB-lite"/>
    </source>
</evidence>
<keyword evidence="2 4" id="KW-0597">Phosphoprotein</keyword>
<evidence type="ECO:0000313" key="8">
    <source>
        <dbReference type="Proteomes" id="UP000008915"/>
    </source>
</evidence>
<dbReference type="KEGG" id="tmr:Tmar_1389"/>
<reference evidence="7 8" key="1">
    <citation type="journal article" date="2010" name="Stand. Genomic Sci.">
        <title>Complete genome sequence of Thermaerobacter marianensis type strain (7p75a).</title>
        <authorList>
            <person name="Han C."/>
            <person name="Gu W."/>
            <person name="Zhang X."/>
            <person name="Lapidus A."/>
            <person name="Nolan M."/>
            <person name="Copeland A."/>
            <person name="Lucas S."/>
            <person name="Del Rio T.G."/>
            <person name="Tice H."/>
            <person name="Cheng J.F."/>
            <person name="Tapia R."/>
            <person name="Goodwin L."/>
            <person name="Pitluck S."/>
            <person name="Pagani I."/>
            <person name="Ivanova N."/>
            <person name="Mavromatis K."/>
            <person name="Mikhailova N."/>
            <person name="Pati A."/>
            <person name="Chen A."/>
            <person name="Palaniappan K."/>
            <person name="Land M."/>
            <person name="Hauser L."/>
            <person name="Chang Y.J."/>
            <person name="Jeffries C.D."/>
            <person name="Schneider S."/>
            <person name="Rohde M."/>
            <person name="Goker M."/>
            <person name="Pukall R."/>
            <person name="Woyke T."/>
            <person name="Bristow J."/>
            <person name="Eisen J.A."/>
            <person name="Markowitz V."/>
            <person name="Hugenholtz P."/>
            <person name="Kyrpides N.C."/>
            <person name="Klenk H.P."/>
            <person name="Detter J.C."/>
        </authorList>
    </citation>
    <scope>NUCLEOTIDE SEQUENCE [LARGE SCALE GENOMIC DNA]</scope>
    <source>
        <strain evidence="8">ATCC 700841 / DSM 12885 / JCM 10246 / 7p75a</strain>
    </source>
</reference>
<feature type="region of interest" description="Disordered" evidence="5">
    <location>
        <begin position="129"/>
        <end position="164"/>
    </location>
</feature>
<dbReference type="InterPro" id="IPR011006">
    <property type="entry name" value="CheY-like_superfamily"/>
</dbReference>
<dbReference type="GO" id="GO:0000160">
    <property type="term" value="P:phosphorelay signal transduction system"/>
    <property type="evidence" value="ECO:0007669"/>
    <property type="project" value="InterPro"/>
</dbReference>
<gene>
    <name evidence="7" type="ordered locus">Tmar_1389</name>
</gene>
<evidence type="ECO:0000256" key="4">
    <source>
        <dbReference type="PROSITE-ProRule" id="PRU00169"/>
    </source>
</evidence>
<reference evidence="8" key="2">
    <citation type="journal article" date="2010" name="Stand. Genomic Sci.">
        <title>Complete genome sequence of Thermaerobacter marianensis type strain (7p75aT).</title>
        <authorList>
            <person name="Han C."/>
            <person name="Gu W."/>
            <person name="Zhang X."/>
            <person name="Lapidus A."/>
            <person name="Nolan M."/>
            <person name="Copeland A."/>
            <person name="Lucas S."/>
            <person name="Glavina Del Rio T."/>
            <person name="Tice H."/>
            <person name="Cheng J."/>
            <person name="Tapia R."/>
            <person name="Goodwin L."/>
            <person name="Pitluck S."/>
            <person name="Pagani I."/>
            <person name="Ivanova N."/>
            <person name="Mavromatis K."/>
            <person name="Mikhailova N."/>
            <person name="Pati A."/>
            <person name="Chen A."/>
            <person name="Palaniappan K."/>
            <person name="Land M."/>
            <person name="Hauser L."/>
            <person name="Chang Y."/>
            <person name="Jeffries C."/>
            <person name="Schneider S."/>
            <person name="Rohde M."/>
            <person name="Goker M."/>
            <person name="Pukall R."/>
            <person name="Woyke T."/>
            <person name="Bristow J."/>
            <person name="Eisen J."/>
            <person name="Markowitz V."/>
            <person name="Hugenholtz P."/>
            <person name="Kyrpides N."/>
            <person name="Klenk H."/>
            <person name="Detter J."/>
        </authorList>
    </citation>
    <scope>NUCLEOTIDE SEQUENCE [LARGE SCALE GENOMIC DNA]</scope>
    <source>
        <strain evidence="8">ATCC 700841 / DSM 12885 / JCM 10246 / 7p75a</strain>
    </source>
</reference>
<accession>E6SML0</accession>
<dbReference type="InterPro" id="IPR001789">
    <property type="entry name" value="Sig_transdc_resp-reg_receiver"/>
</dbReference>
<dbReference type="PROSITE" id="PS50110">
    <property type="entry name" value="RESPONSE_REGULATORY"/>
    <property type="match status" value="1"/>
</dbReference>
<evidence type="ECO:0000259" key="6">
    <source>
        <dbReference type="PROSITE" id="PS50110"/>
    </source>
</evidence>
<proteinExistence type="predicted"/>
<dbReference type="eggNOG" id="COG0745">
    <property type="taxonomic scope" value="Bacteria"/>
</dbReference>
<dbReference type="SUPFAM" id="SSF52172">
    <property type="entry name" value="CheY-like"/>
    <property type="match status" value="1"/>
</dbReference>
<feature type="domain" description="Response regulatory" evidence="6">
    <location>
        <begin position="11"/>
        <end position="125"/>
    </location>
</feature>
<dbReference type="HOGENOM" id="CLU_000445_69_17_9"/>
<feature type="compositionally biased region" description="Low complexity" evidence="5">
    <location>
        <begin position="154"/>
        <end position="164"/>
    </location>
</feature>
<dbReference type="OrthoDB" id="9808843at2"/>
<dbReference type="InterPro" id="IPR050595">
    <property type="entry name" value="Bact_response_regulator"/>
</dbReference>
<evidence type="ECO:0000313" key="7">
    <source>
        <dbReference type="EMBL" id="ADU51502.1"/>
    </source>
</evidence>
<dbReference type="RefSeq" id="WP_013495806.1">
    <property type="nucleotide sequence ID" value="NC_014831.1"/>
</dbReference>
<feature type="modified residue" description="4-aspartylphosphate" evidence="4">
    <location>
        <position position="60"/>
    </location>
</feature>
<evidence type="ECO:0000256" key="2">
    <source>
        <dbReference type="ARBA" id="ARBA00022553"/>
    </source>
</evidence>
<protein>
    <recommendedName>
        <fullName evidence="1">Stage 0 sporulation protein A homolog</fullName>
    </recommendedName>
</protein>
<dbReference type="PANTHER" id="PTHR44591">
    <property type="entry name" value="STRESS RESPONSE REGULATOR PROTEIN 1"/>
    <property type="match status" value="1"/>
</dbReference>
<dbReference type="STRING" id="644966.Tmar_1389"/>
<dbReference type="Proteomes" id="UP000008915">
    <property type="component" value="Chromosome"/>
</dbReference>
<comment type="function">
    <text evidence="3">May play the central regulatory role in sporulation. It may be an element of the effector pathway responsible for the activation of sporulation genes in response to nutritional stress. Spo0A may act in concert with spo0H (a sigma factor) to control the expression of some genes that are critical to the sporulation process.</text>
</comment>
<evidence type="ECO:0000256" key="1">
    <source>
        <dbReference type="ARBA" id="ARBA00018672"/>
    </source>
</evidence>
<dbReference type="SMART" id="SM00448">
    <property type="entry name" value="REC"/>
    <property type="match status" value="1"/>
</dbReference>
<dbReference type="Gene3D" id="3.40.50.2300">
    <property type="match status" value="1"/>
</dbReference>
<sequence>MPPEDVKGGHRVLVVDDVPAVRAFLQLALAEQGYEVALAGDGRAGLQLAREFRPHLILLDWMMPRMNGAQVLRVLRRDPQLRQVPVVLMTGSVGVDELVSEFGVRWVLEKPFGIADLLMALEDALAAAPAAEPPATRRGTPAMSPKPDAKVAPKPDVVPRAACP</sequence>
<dbReference type="Pfam" id="PF00072">
    <property type="entry name" value="Response_reg"/>
    <property type="match status" value="1"/>
</dbReference>
<keyword evidence="8" id="KW-1185">Reference proteome</keyword>
<evidence type="ECO:0000256" key="3">
    <source>
        <dbReference type="ARBA" id="ARBA00024867"/>
    </source>
</evidence>
<name>E6SML0_THEM7</name>
<organism evidence="7 8">
    <name type="scientific">Thermaerobacter marianensis (strain ATCC 700841 / DSM 12885 / JCM 10246 / 7p75a)</name>
    <dbReference type="NCBI Taxonomy" id="644966"/>
    <lineage>
        <taxon>Bacteria</taxon>
        <taxon>Bacillati</taxon>
        <taxon>Bacillota</taxon>
        <taxon>Clostridia</taxon>
        <taxon>Eubacteriales</taxon>
        <taxon>Clostridiales Family XVII. Incertae Sedis</taxon>
        <taxon>Thermaerobacter</taxon>
    </lineage>
</organism>